<dbReference type="EMBL" id="VDEP01000471">
    <property type="protein sequence ID" value="KAA1076063.1"/>
    <property type="molecule type" value="Genomic_DNA"/>
</dbReference>
<name>A0A5B0NSG2_PUCGR</name>
<evidence type="ECO:0000313" key="2">
    <source>
        <dbReference type="EMBL" id="KAA1076063.1"/>
    </source>
</evidence>
<dbReference type="AlphaFoldDB" id="A0A5B0NSG2"/>
<protein>
    <submittedName>
        <fullName evidence="3">Uncharacterized protein</fullName>
    </submittedName>
</protein>
<dbReference type="EMBL" id="VSWC01000092">
    <property type="protein sequence ID" value="KAA1091424.1"/>
    <property type="molecule type" value="Genomic_DNA"/>
</dbReference>
<proteinExistence type="predicted"/>
<reference evidence="4 5" key="1">
    <citation type="submission" date="2019-05" db="EMBL/GenBank/DDBJ databases">
        <title>Emergence of the Ug99 lineage of the wheat stem rust pathogen through somatic hybridization.</title>
        <authorList>
            <person name="Li F."/>
            <person name="Upadhyaya N.M."/>
            <person name="Sperschneider J."/>
            <person name="Matny O."/>
            <person name="Nguyen-Phuc H."/>
            <person name="Mago R."/>
            <person name="Raley C."/>
            <person name="Miller M.E."/>
            <person name="Silverstein K.A.T."/>
            <person name="Henningsen E."/>
            <person name="Hirsch C.D."/>
            <person name="Visser B."/>
            <person name="Pretorius Z.A."/>
            <person name="Steffenson B.J."/>
            <person name="Schwessinger B."/>
            <person name="Dodds P.N."/>
            <person name="Figueroa M."/>
        </authorList>
    </citation>
    <scope>NUCLEOTIDE SEQUENCE [LARGE SCALE GENOMIC DNA]</scope>
    <source>
        <strain evidence="3">21-0</strain>
        <strain evidence="2 5">Ug99</strain>
    </source>
</reference>
<keyword evidence="1" id="KW-0732">Signal</keyword>
<dbReference type="Proteomes" id="UP000324748">
    <property type="component" value="Unassembled WGS sequence"/>
</dbReference>
<sequence length="134" mass="15786">MKLTFILLATSTLIYQVWGLSQLFEFDQKSYLLFDAKFENKNGAGLLGQLKRQEGTVSNDEGTFIFFKNLGPKTLHFINYKYDFKLTPGQHTRIHFTVDDSEFVATEFDEKDFDFHMFQKVRNTWKQVIHVEKS</sequence>
<evidence type="ECO:0000313" key="4">
    <source>
        <dbReference type="Proteomes" id="UP000324748"/>
    </source>
</evidence>
<organism evidence="3 4">
    <name type="scientific">Puccinia graminis f. sp. tritici</name>
    <dbReference type="NCBI Taxonomy" id="56615"/>
    <lineage>
        <taxon>Eukaryota</taxon>
        <taxon>Fungi</taxon>
        <taxon>Dikarya</taxon>
        <taxon>Basidiomycota</taxon>
        <taxon>Pucciniomycotina</taxon>
        <taxon>Pucciniomycetes</taxon>
        <taxon>Pucciniales</taxon>
        <taxon>Pucciniaceae</taxon>
        <taxon>Puccinia</taxon>
    </lineage>
</organism>
<evidence type="ECO:0000313" key="5">
    <source>
        <dbReference type="Proteomes" id="UP000325313"/>
    </source>
</evidence>
<feature type="chain" id="PRO_5036137542" evidence="1">
    <location>
        <begin position="20"/>
        <end position="134"/>
    </location>
</feature>
<accession>A0A5B0NSG2</accession>
<evidence type="ECO:0000313" key="3">
    <source>
        <dbReference type="EMBL" id="KAA1091424.1"/>
    </source>
</evidence>
<comment type="caution">
    <text evidence="3">The sequence shown here is derived from an EMBL/GenBank/DDBJ whole genome shotgun (WGS) entry which is preliminary data.</text>
</comment>
<gene>
    <name evidence="3" type="ORF">PGT21_033463</name>
    <name evidence="2" type="ORF">PGTUg99_034973</name>
</gene>
<evidence type="ECO:0000256" key="1">
    <source>
        <dbReference type="SAM" id="SignalP"/>
    </source>
</evidence>
<feature type="signal peptide" evidence="1">
    <location>
        <begin position="1"/>
        <end position="19"/>
    </location>
</feature>
<keyword evidence="4" id="KW-1185">Reference proteome</keyword>
<dbReference type="Proteomes" id="UP000325313">
    <property type="component" value="Unassembled WGS sequence"/>
</dbReference>